<name>A0A6J8CAQ2_MYTCO</name>
<dbReference type="PANTHER" id="PTHR47331:SF5">
    <property type="entry name" value="RIBONUCLEASE H"/>
    <property type="match status" value="1"/>
</dbReference>
<sequence>MVKCTIVTFRNITNNMFGSATQHECGLIDHLTNYSCSEVACISDTRDNVETRGSYTCKSRSTHSSHSHRSSAPQRSQTASRAADLKVKLKYIEIEAKAKLELERIHTIRELEATEARLDAIDTASQCSDLDELKRSLPEANILDKFLQHVQHVNPDAKVDNDIIENIKDDHDDFVTTLPKSTFPKKLNIDHAQGQSIQNVSYNYPVQGHSVPTVSLQGQGQSVSNVDQSRQAKSAPDFSQLVSDQSTLNVSQPFVQSVSSVVTVGTHVRSEPVVTQASWAPVVTNKTLGLFGINAKLSLSTVHSEDTRVVRGYDTELKIQLPSTYTRSIMPANLSHIPNAEIARRWEHLEGVSKKLMPVDDCEFGLLIGYDCARALTPQEVITGKGNEPFAQKTDLCWGIVGITDPTSAEDCDSIGISHRILALEVQPLTSNSEPKHVQHSSGVRTKEVNSSQVAKMMELDFSDRTVDTQPISREDKRFLNILQDGIRRNEGHYELPLPFKGSEPNLPNDKSLALQRFEHLRKRLQKDTRYRNDYFKGMNDLIAKGYAENVDSVQSSDTGNVWSVSGVDEAVRLVKASDQMCSKGGLRLHKFRPNSMEVLKQIPPDDRTSDMKNIDLLKDELPITKNP</sequence>
<dbReference type="EMBL" id="CACVKT020004908">
    <property type="protein sequence ID" value="CAC5392120.1"/>
    <property type="molecule type" value="Genomic_DNA"/>
</dbReference>
<dbReference type="OrthoDB" id="8046937at2759"/>
<dbReference type="AlphaFoldDB" id="A0A6J8CAQ2"/>
<accession>A0A6J8CAQ2</accession>
<keyword evidence="3" id="KW-1185">Reference proteome</keyword>
<evidence type="ECO:0008006" key="4">
    <source>
        <dbReference type="Google" id="ProtNLM"/>
    </source>
</evidence>
<gene>
    <name evidence="2" type="ORF">MCOR_27076</name>
</gene>
<proteinExistence type="predicted"/>
<feature type="region of interest" description="Disordered" evidence="1">
    <location>
        <begin position="55"/>
        <end position="81"/>
    </location>
</feature>
<protein>
    <recommendedName>
        <fullName evidence="4">Peptidase aspartic putative domain-containing protein</fullName>
    </recommendedName>
</protein>
<reference evidence="2 3" key="1">
    <citation type="submission" date="2020-06" db="EMBL/GenBank/DDBJ databases">
        <authorList>
            <person name="Li R."/>
            <person name="Bekaert M."/>
        </authorList>
    </citation>
    <scope>NUCLEOTIDE SEQUENCE [LARGE SCALE GENOMIC DNA]</scope>
    <source>
        <strain evidence="3">wild</strain>
    </source>
</reference>
<evidence type="ECO:0000313" key="2">
    <source>
        <dbReference type="EMBL" id="CAC5392120.1"/>
    </source>
</evidence>
<organism evidence="2 3">
    <name type="scientific">Mytilus coruscus</name>
    <name type="common">Sea mussel</name>
    <dbReference type="NCBI Taxonomy" id="42192"/>
    <lineage>
        <taxon>Eukaryota</taxon>
        <taxon>Metazoa</taxon>
        <taxon>Spiralia</taxon>
        <taxon>Lophotrochozoa</taxon>
        <taxon>Mollusca</taxon>
        <taxon>Bivalvia</taxon>
        <taxon>Autobranchia</taxon>
        <taxon>Pteriomorphia</taxon>
        <taxon>Mytilida</taxon>
        <taxon>Mytiloidea</taxon>
        <taxon>Mytilidae</taxon>
        <taxon>Mytilinae</taxon>
        <taxon>Mytilus</taxon>
    </lineage>
</organism>
<feature type="compositionally biased region" description="Basic residues" evidence="1">
    <location>
        <begin position="60"/>
        <end position="69"/>
    </location>
</feature>
<dbReference type="PANTHER" id="PTHR47331">
    <property type="entry name" value="PHD-TYPE DOMAIN-CONTAINING PROTEIN"/>
    <property type="match status" value="1"/>
</dbReference>
<evidence type="ECO:0000256" key="1">
    <source>
        <dbReference type="SAM" id="MobiDB-lite"/>
    </source>
</evidence>
<dbReference type="Proteomes" id="UP000507470">
    <property type="component" value="Unassembled WGS sequence"/>
</dbReference>
<evidence type="ECO:0000313" key="3">
    <source>
        <dbReference type="Proteomes" id="UP000507470"/>
    </source>
</evidence>